<dbReference type="FunFam" id="3.50.50.100:FF:000015">
    <property type="entry name" value="Amid-like NADH oxidoreductase, putative"/>
    <property type="match status" value="1"/>
</dbReference>
<dbReference type="GO" id="GO:0004174">
    <property type="term" value="F:electron-transferring-flavoprotein dehydrogenase activity"/>
    <property type="evidence" value="ECO:0007669"/>
    <property type="project" value="TreeGrafter"/>
</dbReference>
<dbReference type="Gene3D" id="3.50.50.100">
    <property type="match status" value="1"/>
</dbReference>
<dbReference type="AlphaFoldDB" id="A0A5N6HGB1"/>
<dbReference type="GO" id="GO:0050660">
    <property type="term" value="F:flavin adenine dinucleotide binding"/>
    <property type="evidence" value="ECO:0007669"/>
    <property type="project" value="TreeGrafter"/>
</dbReference>
<dbReference type="PRINTS" id="PR00469">
    <property type="entry name" value="PNDRDTASEII"/>
</dbReference>
<evidence type="ECO:0000313" key="2">
    <source>
        <dbReference type="EMBL" id="KAB8252854.1"/>
    </source>
</evidence>
<accession>A0A5N6HGB1</accession>
<evidence type="ECO:0000259" key="1">
    <source>
        <dbReference type="Pfam" id="PF07992"/>
    </source>
</evidence>
<dbReference type="InterPro" id="IPR036188">
    <property type="entry name" value="FAD/NAD-bd_sf"/>
</dbReference>
<dbReference type="PANTHER" id="PTHR43735">
    <property type="entry name" value="APOPTOSIS-INDUCING FACTOR 1"/>
    <property type="match status" value="1"/>
</dbReference>
<dbReference type="VEuPathDB" id="FungiDB:F9C07_5226"/>
<feature type="domain" description="FAD/NAD(P)-binding" evidence="1">
    <location>
        <begin position="7"/>
        <end position="314"/>
    </location>
</feature>
<dbReference type="EMBL" id="ML734553">
    <property type="protein sequence ID" value="KAB8252854.1"/>
    <property type="molecule type" value="Genomic_DNA"/>
</dbReference>
<gene>
    <name evidence="2" type="ORF">BDV35DRAFT_166929</name>
</gene>
<dbReference type="Proteomes" id="UP000325434">
    <property type="component" value="Unassembled WGS sequence"/>
</dbReference>
<reference evidence="2" key="1">
    <citation type="submission" date="2019-04" db="EMBL/GenBank/DDBJ databases">
        <title>Friends and foes A comparative genomics study of 23 Aspergillus species from section Flavi.</title>
        <authorList>
            <consortium name="DOE Joint Genome Institute"/>
            <person name="Kjaerbolling I."/>
            <person name="Vesth T."/>
            <person name="Frisvad J.C."/>
            <person name="Nybo J.L."/>
            <person name="Theobald S."/>
            <person name="Kildgaard S."/>
            <person name="Isbrandt T."/>
            <person name="Kuo A."/>
            <person name="Sato A."/>
            <person name="Lyhne E.K."/>
            <person name="Kogle M.E."/>
            <person name="Wiebenga A."/>
            <person name="Kun R.S."/>
            <person name="Lubbers R.J."/>
            <person name="Makela M.R."/>
            <person name="Barry K."/>
            <person name="Chovatia M."/>
            <person name="Clum A."/>
            <person name="Daum C."/>
            <person name="Haridas S."/>
            <person name="He G."/>
            <person name="LaButti K."/>
            <person name="Lipzen A."/>
            <person name="Mondo S."/>
            <person name="Riley R."/>
            <person name="Salamov A."/>
            <person name="Simmons B.A."/>
            <person name="Magnuson J.K."/>
            <person name="Henrissat B."/>
            <person name="Mortensen U.H."/>
            <person name="Larsen T.O."/>
            <person name="Devries R.P."/>
            <person name="Grigoriev I.V."/>
            <person name="Machida M."/>
            <person name="Baker S.E."/>
            <person name="Andersen M.R."/>
        </authorList>
    </citation>
    <scope>NUCLEOTIDE SEQUENCE [LARGE SCALE GENOMIC DNA]</scope>
    <source>
        <strain evidence="2">CBS 121.62</strain>
    </source>
</reference>
<name>A0A5N6HGB1_ASPFL</name>
<dbReference type="PRINTS" id="PR00368">
    <property type="entry name" value="FADPNR"/>
</dbReference>
<dbReference type="InterPro" id="IPR023753">
    <property type="entry name" value="FAD/NAD-binding_dom"/>
</dbReference>
<dbReference type="VEuPathDB" id="FungiDB:AFLA_007440"/>
<organism evidence="2">
    <name type="scientific">Aspergillus flavus</name>
    <dbReference type="NCBI Taxonomy" id="5059"/>
    <lineage>
        <taxon>Eukaryota</taxon>
        <taxon>Fungi</taxon>
        <taxon>Dikarya</taxon>
        <taxon>Ascomycota</taxon>
        <taxon>Pezizomycotina</taxon>
        <taxon>Eurotiomycetes</taxon>
        <taxon>Eurotiomycetidae</taxon>
        <taxon>Eurotiales</taxon>
        <taxon>Aspergillaceae</taxon>
        <taxon>Aspergillus</taxon>
        <taxon>Aspergillus subgen. Circumdati</taxon>
    </lineage>
</organism>
<dbReference type="Pfam" id="PF07992">
    <property type="entry name" value="Pyr_redox_2"/>
    <property type="match status" value="1"/>
</dbReference>
<protein>
    <recommendedName>
        <fullName evidence="1">FAD/NAD(P)-binding domain-containing protein</fullName>
    </recommendedName>
</protein>
<dbReference type="GO" id="GO:0005737">
    <property type="term" value="C:cytoplasm"/>
    <property type="evidence" value="ECO:0007669"/>
    <property type="project" value="TreeGrafter"/>
</dbReference>
<dbReference type="PANTHER" id="PTHR43735:SF11">
    <property type="entry name" value="HYPOTHETICAL OXIDOREDUCTASE (EUROFUNG)"/>
    <property type="match status" value="1"/>
</dbReference>
<dbReference type="SUPFAM" id="SSF51905">
    <property type="entry name" value="FAD/NAD(P)-binding domain"/>
    <property type="match status" value="1"/>
</dbReference>
<proteinExistence type="predicted"/>
<sequence>MASTLKNIIVVGGSYVGKTTAQELAQVVPNTHRVLLIEPHSHFHHLFTFPRFAIVPGQEHKAFIPYTGIFPSTSSLTQHAVVQARALSVLPQHVKLDREWQGSRQIPFDYLVVATGTRLVQPAGMRHDDKLSSVAYLQNHQNDVKKAKSILIAGGGAVGVQMATDLKEFYPEKEITVVQSRPQLMSGFHEGLHELVKERFDELGIKFVTGARVKIPVEGYPTEGGAFNVELTNGTQLSTEFVICATGQTPNNGLISELTPSTSESLINPDNGFIRIRPTMQFLDPKYSNLFAVGDIADTGLRKAARPGSAQAAVVAKNIQAMIEGKSPEDVFPRMPAAIHLTLGMKYNVIFRNPNVAEGQTEPTIMKKFDGQEDMNVEAFWQRLGVPIESSNQYHL</sequence>